<dbReference type="RefSeq" id="WP_386346730.1">
    <property type="nucleotide sequence ID" value="NZ_JBHSFG010000052.1"/>
</dbReference>
<dbReference type="Proteomes" id="UP001596012">
    <property type="component" value="Unassembled WGS sequence"/>
</dbReference>
<organism evidence="1 2">
    <name type="scientific">Streptomyces xiangluensis</name>
    <dbReference type="NCBI Taxonomy" id="2665720"/>
    <lineage>
        <taxon>Bacteria</taxon>
        <taxon>Bacillati</taxon>
        <taxon>Actinomycetota</taxon>
        <taxon>Actinomycetes</taxon>
        <taxon>Kitasatosporales</taxon>
        <taxon>Streptomycetaceae</taxon>
        <taxon>Streptomyces</taxon>
    </lineage>
</organism>
<protein>
    <submittedName>
        <fullName evidence="1">Uncharacterized protein</fullName>
    </submittedName>
</protein>
<gene>
    <name evidence="1" type="ORF">ACFPH6_30000</name>
</gene>
<evidence type="ECO:0000313" key="2">
    <source>
        <dbReference type="Proteomes" id="UP001596012"/>
    </source>
</evidence>
<name>A0ABV8YWQ8_9ACTN</name>
<sequence length="53" mass="5016">MTLHTALALLTAVVTGPVVGGLTVLSGTATAGAILAGLLSADGSVPVLRAFIG</sequence>
<keyword evidence="2" id="KW-1185">Reference proteome</keyword>
<comment type="caution">
    <text evidence="1">The sequence shown here is derived from an EMBL/GenBank/DDBJ whole genome shotgun (WGS) entry which is preliminary data.</text>
</comment>
<evidence type="ECO:0000313" key="1">
    <source>
        <dbReference type="EMBL" id="MFC4468716.1"/>
    </source>
</evidence>
<proteinExistence type="predicted"/>
<dbReference type="EMBL" id="JBHSFG010000052">
    <property type="protein sequence ID" value="MFC4468716.1"/>
    <property type="molecule type" value="Genomic_DNA"/>
</dbReference>
<accession>A0ABV8YWQ8</accession>
<reference evidence="2" key="1">
    <citation type="journal article" date="2019" name="Int. J. Syst. Evol. Microbiol.">
        <title>The Global Catalogue of Microorganisms (GCM) 10K type strain sequencing project: providing services to taxonomists for standard genome sequencing and annotation.</title>
        <authorList>
            <consortium name="The Broad Institute Genomics Platform"/>
            <consortium name="The Broad Institute Genome Sequencing Center for Infectious Disease"/>
            <person name="Wu L."/>
            <person name="Ma J."/>
        </authorList>
    </citation>
    <scope>NUCLEOTIDE SEQUENCE [LARGE SCALE GENOMIC DNA]</scope>
    <source>
        <strain evidence="2">DT43</strain>
    </source>
</reference>